<comment type="caution">
    <text evidence="3">The sequence shown here is derived from an EMBL/GenBank/DDBJ whole genome shotgun (WGS) entry which is preliminary data.</text>
</comment>
<dbReference type="PROSITE" id="PS51257">
    <property type="entry name" value="PROKAR_LIPOPROTEIN"/>
    <property type="match status" value="1"/>
</dbReference>
<proteinExistence type="predicted"/>
<evidence type="ECO:0008006" key="5">
    <source>
        <dbReference type="Google" id="ProtNLM"/>
    </source>
</evidence>
<protein>
    <recommendedName>
        <fullName evidence="5">Lipoprotein</fullName>
    </recommendedName>
</protein>
<evidence type="ECO:0000256" key="1">
    <source>
        <dbReference type="SAM" id="MobiDB-lite"/>
    </source>
</evidence>
<feature type="chain" id="PRO_5031403046" description="Lipoprotein" evidence="2">
    <location>
        <begin position="22"/>
        <end position="98"/>
    </location>
</feature>
<evidence type="ECO:0000313" key="3">
    <source>
        <dbReference type="EMBL" id="NIJ65192.1"/>
    </source>
</evidence>
<dbReference type="AlphaFoldDB" id="A0A7X5V0W8"/>
<organism evidence="3 4">
    <name type="scientific">Sphingomonas leidyi</name>
    <dbReference type="NCBI Taxonomy" id="68569"/>
    <lineage>
        <taxon>Bacteria</taxon>
        <taxon>Pseudomonadati</taxon>
        <taxon>Pseudomonadota</taxon>
        <taxon>Alphaproteobacteria</taxon>
        <taxon>Sphingomonadales</taxon>
        <taxon>Sphingomonadaceae</taxon>
        <taxon>Sphingomonas</taxon>
    </lineage>
</organism>
<feature type="compositionally biased region" description="Basic and acidic residues" evidence="1">
    <location>
        <begin position="48"/>
        <end position="66"/>
    </location>
</feature>
<accession>A0A7X5V0W8</accession>
<sequence length="98" mass="10602">MRKLLVPICAMLPLLGGGCIAKTVVDVATLPVKAGAKAADWATTSQDEADRNYGRKMREQEAREGKELRKLCKKHPEDARCAGGDNGFRADPGGSRYN</sequence>
<feature type="signal peptide" evidence="2">
    <location>
        <begin position="1"/>
        <end position="21"/>
    </location>
</feature>
<name>A0A7X5V0W8_9SPHN</name>
<dbReference type="Proteomes" id="UP000564677">
    <property type="component" value="Unassembled WGS sequence"/>
</dbReference>
<dbReference type="EMBL" id="JAASQV010000002">
    <property type="protein sequence ID" value="NIJ65192.1"/>
    <property type="molecule type" value="Genomic_DNA"/>
</dbReference>
<gene>
    <name evidence="3" type="ORF">FHR20_002154</name>
</gene>
<reference evidence="3 4" key="1">
    <citation type="submission" date="2020-03" db="EMBL/GenBank/DDBJ databases">
        <title>Genomic Encyclopedia of Type Strains, Phase IV (KMG-IV): sequencing the most valuable type-strain genomes for metagenomic binning, comparative biology and taxonomic classification.</title>
        <authorList>
            <person name="Goeker M."/>
        </authorList>
    </citation>
    <scope>NUCLEOTIDE SEQUENCE [LARGE SCALE GENOMIC DNA]</scope>
    <source>
        <strain evidence="3 4">DSM 4733</strain>
    </source>
</reference>
<feature type="region of interest" description="Disordered" evidence="1">
    <location>
        <begin position="44"/>
        <end position="66"/>
    </location>
</feature>
<evidence type="ECO:0000313" key="4">
    <source>
        <dbReference type="Proteomes" id="UP000564677"/>
    </source>
</evidence>
<dbReference type="RefSeq" id="WP_167299624.1">
    <property type="nucleotide sequence ID" value="NZ_CP170557.1"/>
</dbReference>
<keyword evidence="4" id="KW-1185">Reference proteome</keyword>
<keyword evidence="2" id="KW-0732">Signal</keyword>
<evidence type="ECO:0000256" key="2">
    <source>
        <dbReference type="SAM" id="SignalP"/>
    </source>
</evidence>